<name>A0ABD5M3X7_PROMI</name>
<proteinExistence type="predicted"/>
<evidence type="ECO:0008006" key="2">
    <source>
        <dbReference type="Google" id="ProtNLM"/>
    </source>
</evidence>
<organism evidence="1">
    <name type="scientific">Proteus mirabilis</name>
    <dbReference type="NCBI Taxonomy" id="584"/>
    <lineage>
        <taxon>Bacteria</taxon>
        <taxon>Pseudomonadati</taxon>
        <taxon>Pseudomonadota</taxon>
        <taxon>Gammaproteobacteria</taxon>
        <taxon>Enterobacterales</taxon>
        <taxon>Morganellaceae</taxon>
        <taxon>Proteus</taxon>
    </lineage>
</organism>
<dbReference type="EMBL" id="JADQCH020000002">
    <property type="protein sequence ID" value="MEY2345569.1"/>
    <property type="molecule type" value="Genomic_DNA"/>
</dbReference>
<accession>A0ABD5M3X7</accession>
<evidence type="ECO:0000313" key="1">
    <source>
        <dbReference type="EMBL" id="MEY2345569.1"/>
    </source>
</evidence>
<protein>
    <recommendedName>
        <fullName evidence="2">LemA family protein</fullName>
    </recommendedName>
</protein>
<comment type="caution">
    <text evidence="1">The sequence shown here is derived from an EMBL/GenBank/DDBJ whole genome shotgun (WGS) entry which is preliminary data.</text>
</comment>
<dbReference type="AlphaFoldDB" id="A0ABD5M3X7"/>
<gene>
    <name evidence="1" type="ORF">I3679_023120</name>
</gene>
<reference evidence="1" key="1">
    <citation type="submission" date="2021-05" db="EMBL/GenBank/DDBJ databases">
        <title>First report of NDM-5 and VEB-6 producing Proteus mirabilis isolated from blood of a sepsis patient in Kolkata, India.</title>
        <authorList>
            <person name="Halder G."/>
            <person name="Chaudhuri B."/>
            <person name="Dutta S."/>
        </authorList>
    </citation>
    <scope>NUCLEOTIDE SEQUENCE [LARGE SCALE GENOMIC DNA]</scope>
    <source>
        <strain evidence="1">7049</strain>
    </source>
</reference>
<sequence>MRKLVVGLVLLLIIIFVVLINAYNKIQKNDELVTAAASELLNQYQRRLDLILI</sequence>